<evidence type="ECO:0000313" key="5">
    <source>
        <dbReference type="Proteomes" id="UP000232323"/>
    </source>
</evidence>
<protein>
    <recommendedName>
        <fullName evidence="3">OTU domain-containing protein</fullName>
    </recommendedName>
</protein>
<dbReference type="SUPFAM" id="SSF54001">
    <property type="entry name" value="Cysteine proteinases"/>
    <property type="match status" value="1"/>
</dbReference>
<dbReference type="InterPro" id="IPR050704">
    <property type="entry name" value="Peptidase_C85-like"/>
</dbReference>
<accession>A0A250XN71</accession>
<dbReference type="GO" id="GO:0004843">
    <property type="term" value="F:cysteine-type deubiquitinase activity"/>
    <property type="evidence" value="ECO:0007669"/>
    <property type="project" value="TreeGrafter"/>
</dbReference>
<evidence type="ECO:0000259" key="3">
    <source>
        <dbReference type="PROSITE" id="PS50802"/>
    </source>
</evidence>
<proteinExistence type="inferred from homology"/>
<feature type="region of interest" description="Disordered" evidence="2">
    <location>
        <begin position="84"/>
        <end position="120"/>
    </location>
</feature>
<dbReference type="AlphaFoldDB" id="A0A250XN71"/>
<dbReference type="STRING" id="1157962.A0A250XN71"/>
<reference evidence="4 5" key="1">
    <citation type="submission" date="2017-08" db="EMBL/GenBank/DDBJ databases">
        <title>Acidophilic green algal genome provides insights into adaptation to an acidic environment.</title>
        <authorList>
            <person name="Hirooka S."/>
            <person name="Hirose Y."/>
            <person name="Kanesaki Y."/>
            <person name="Higuchi S."/>
            <person name="Fujiwara T."/>
            <person name="Onuma R."/>
            <person name="Era A."/>
            <person name="Ohbayashi R."/>
            <person name="Uzuka A."/>
            <person name="Nozaki H."/>
            <person name="Yoshikawa H."/>
            <person name="Miyagishima S.Y."/>
        </authorList>
    </citation>
    <scope>NUCLEOTIDE SEQUENCE [LARGE SCALE GENOMIC DNA]</scope>
    <source>
        <strain evidence="4 5">NIES-2499</strain>
    </source>
</reference>
<dbReference type="Pfam" id="PF02338">
    <property type="entry name" value="OTU"/>
    <property type="match status" value="1"/>
</dbReference>
<dbReference type="EMBL" id="BEGY01000120">
    <property type="protein sequence ID" value="GAX84260.1"/>
    <property type="molecule type" value="Genomic_DNA"/>
</dbReference>
<name>A0A250XN71_9CHLO</name>
<evidence type="ECO:0000313" key="4">
    <source>
        <dbReference type="EMBL" id="GAX84260.1"/>
    </source>
</evidence>
<comment type="caution">
    <text evidence="4">The sequence shown here is derived from an EMBL/GenBank/DDBJ whole genome shotgun (WGS) entry which is preliminary data.</text>
</comment>
<gene>
    <name evidence="4" type="ORF">CEUSTIGMA_g11683.t1</name>
</gene>
<sequence>MVGCCSCFGRAPTVENPQFTRDTPVMTPVVLDNDKLQAQGRELHQQLSEQIPTIVAQRDILFINLACVDELHEAARYNPCLADSATQGPSSTGLAPPVTSVCKEDQDTAHHKIMQQSSSDAHIDFAPTATRITSMIAISASSDCNGFATAELTPEIAASSLRDHMPSTIKQEGVPFLPHHIPSLPSSTATIQPQQSQHTTLGSLGETKDRCLLPATTFLDQHYQHVHLKRASPFQTASMVASAAAAEDEDADRMNEQHYNVTSSGHQPLDHQGFSSQADFGLVAGGHNHEHIKLGLSVPHSGSHQPNAAVLSGMPSSSVLSSSQVVSRGFTRVQSIRIGNSGGVTAPSDEAAAAATTTSSAATPATNTAVTLLSSQTTSPKPQNRVLDWTQSRHNLEDLIVKEQTRGKHIAGQPTIPEDSNDSKISLMMRAERSIDQSSSRLDAGTLPVDQDNQEGRLRERLDRLNLDMVIMTGDGNCQFRALSNELFGTQEYHALVRKQVIQHIEDKSDEFIPFLGEDFDAYVKAMSSSGTWGDELTLRAACDSYGAIVRCVTSEEQNWYISYEPLHRRLDRELFLAYISPVHYNALRRRTSMTRHTTSQKLLLAMNFNENGISSNTADNHVKN</sequence>
<dbReference type="InterPro" id="IPR038765">
    <property type="entry name" value="Papain-like_cys_pep_sf"/>
</dbReference>
<dbReference type="Gene3D" id="3.90.70.80">
    <property type="match status" value="1"/>
</dbReference>
<organism evidence="4 5">
    <name type="scientific">Chlamydomonas eustigma</name>
    <dbReference type="NCBI Taxonomy" id="1157962"/>
    <lineage>
        <taxon>Eukaryota</taxon>
        <taxon>Viridiplantae</taxon>
        <taxon>Chlorophyta</taxon>
        <taxon>core chlorophytes</taxon>
        <taxon>Chlorophyceae</taxon>
        <taxon>CS clade</taxon>
        <taxon>Chlamydomonadales</taxon>
        <taxon>Chlamydomonadaceae</taxon>
        <taxon>Chlamydomonas</taxon>
    </lineage>
</organism>
<dbReference type="InterPro" id="IPR003323">
    <property type="entry name" value="OTU_dom"/>
</dbReference>
<dbReference type="PROSITE" id="PS50802">
    <property type="entry name" value="OTU"/>
    <property type="match status" value="1"/>
</dbReference>
<dbReference type="PANTHER" id="PTHR12419:SF11">
    <property type="entry name" value="OTU DOMAIN-CONTAINING PROTEIN DDB_G0284757"/>
    <property type="match status" value="1"/>
</dbReference>
<evidence type="ECO:0000256" key="2">
    <source>
        <dbReference type="SAM" id="MobiDB-lite"/>
    </source>
</evidence>
<evidence type="ECO:0000256" key="1">
    <source>
        <dbReference type="ARBA" id="ARBA00010407"/>
    </source>
</evidence>
<dbReference type="PANTHER" id="PTHR12419">
    <property type="entry name" value="OTU DOMAIN CONTAINING PROTEIN"/>
    <property type="match status" value="1"/>
</dbReference>
<feature type="compositionally biased region" description="Polar residues" evidence="2">
    <location>
        <begin position="84"/>
        <end position="93"/>
    </location>
</feature>
<dbReference type="Proteomes" id="UP000232323">
    <property type="component" value="Unassembled WGS sequence"/>
</dbReference>
<dbReference type="CDD" id="cd22751">
    <property type="entry name" value="OTU_plant_OTU9-like"/>
    <property type="match status" value="1"/>
</dbReference>
<keyword evidence="5" id="KW-1185">Reference proteome</keyword>
<feature type="domain" description="OTU" evidence="3">
    <location>
        <begin position="467"/>
        <end position="591"/>
    </location>
</feature>
<dbReference type="OrthoDB" id="415023at2759"/>
<dbReference type="GO" id="GO:0016579">
    <property type="term" value="P:protein deubiquitination"/>
    <property type="evidence" value="ECO:0007669"/>
    <property type="project" value="TreeGrafter"/>
</dbReference>
<comment type="similarity">
    <text evidence="1">Belongs to the peptidase C85 family.</text>
</comment>